<accession>B1MX81</accession>
<feature type="domain" description="HTH marR-type" evidence="4">
    <location>
        <begin position="1"/>
        <end position="154"/>
    </location>
</feature>
<evidence type="ECO:0000313" key="5">
    <source>
        <dbReference type="EMBL" id="ACA82133.1"/>
    </source>
</evidence>
<organism evidence="5 6">
    <name type="scientific">Leuconostoc citreum (strain KM20)</name>
    <dbReference type="NCBI Taxonomy" id="349519"/>
    <lineage>
        <taxon>Bacteria</taxon>
        <taxon>Bacillati</taxon>
        <taxon>Bacillota</taxon>
        <taxon>Bacilli</taxon>
        <taxon>Lactobacillales</taxon>
        <taxon>Lactobacillaceae</taxon>
        <taxon>Leuconostoc</taxon>
    </lineage>
</organism>
<dbReference type="PRINTS" id="PR00598">
    <property type="entry name" value="HTHMARR"/>
</dbReference>
<dbReference type="STRING" id="349519.LCK_00300"/>
<dbReference type="GO" id="GO:0003700">
    <property type="term" value="F:DNA-binding transcription factor activity"/>
    <property type="evidence" value="ECO:0007669"/>
    <property type="project" value="InterPro"/>
</dbReference>
<dbReference type="InterPro" id="IPR036388">
    <property type="entry name" value="WH-like_DNA-bd_sf"/>
</dbReference>
<sequence>MKLMNETVPVNFESLNGELVDVFNNVMWIEEAALKQSDFSDITLKDMHTIDAVSMYSEKSASQVAKIVHLTPSAMTTAIDKLVDKGYIERRRSNKDRRVVRLGLTHKGRVVYRAHQGFHRDLTHNLLKDMAPQETVIVQRAIHNLVCYLANVIKH</sequence>
<dbReference type="GO" id="GO:0003677">
    <property type="term" value="F:DNA binding"/>
    <property type="evidence" value="ECO:0007669"/>
    <property type="project" value="UniProtKB-KW"/>
</dbReference>
<proteinExistence type="predicted"/>
<dbReference type="AlphaFoldDB" id="B1MX81"/>
<gene>
    <name evidence="5" type="ordered locus">LCK_00300</name>
</gene>
<dbReference type="Pfam" id="PF01047">
    <property type="entry name" value="MarR"/>
    <property type="match status" value="1"/>
</dbReference>
<protein>
    <submittedName>
        <fullName evidence="5">Transcriptional regulator</fullName>
    </submittedName>
</protein>
<evidence type="ECO:0000256" key="1">
    <source>
        <dbReference type="ARBA" id="ARBA00023015"/>
    </source>
</evidence>
<dbReference type="KEGG" id="lci:LCK_00300"/>
<dbReference type="InterPro" id="IPR000835">
    <property type="entry name" value="HTH_MarR-typ"/>
</dbReference>
<dbReference type="CDD" id="cd00090">
    <property type="entry name" value="HTH_ARSR"/>
    <property type="match status" value="1"/>
</dbReference>
<dbReference type="PROSITE" id="PS50995">
    <property type="entry name" value="HTH_MARR_2"/>
    <property type="match status" value="1"/>
</dbReference>
<dbReference type="Proteomes" id="UP000002166">
    <property type="component" value="Chromosome"/>
</dbReference>
<reference evidence="5 6" key="1">
    <citation type="journal article" date="2008" name="J. Bacteriol.">
        <title>Complete genome sequence of Leuconostoc citreum KM20.</title>
        <authorList>
            <person name="Kim J.F."/>
            <person name="Jeong H."/>
            <person name="Lee J.-S."/>
            <person name="Choi S.-H."/>
            <person name="Ha M."/>
            <person name="Hur C.-G."/>
            <person name="Kim J.-S."/>
            <person name="Lee S."/>
            <person name="Park H.-S."/>
            <person name="Park Y.-H."/>
            <person name="Oh T.K."/>
        </authorList>
    </citation>
    <scope>NUCLEOTIDE SEQUENCE [LARGE SCALE GENOMIC DNA]</scope>
    <source>
        <strain evidence="5 6">KM20</strain>
    </source>
</reference>
<dbReference type="Gene3D" id="1.10.10.10">
    <property type="entry name" value="Winged helix-like DNA-binding domain superfamily/Winged helix DNA-binding domain"/>
    <property type="match status" value="1"/>
</dbReference>
<dbReference type="EMBL" id="DQ489736">
    <property type="protein sequence ID" value="ACA82133.1"/>
    <property type="molecule type" value="Genomic_DNA"/>
</dbReference>
<keyword evidence="3" id="KW-0804">Transcription</keyword>
<evidence type="ECO:0000259" key="4">
    <source>
        <dbReference type="PROSITE" id="PS50995"/>
    </source>
</evidence>
<dbReference type="SUPFAM" id="SSF46785">
    <property type="entry name" value="Winged helix' DNA-binding domain"/>
    <property type="match status" value="1"/>
</dbReference>
<keyword evidence="6" id="KW-1185">Reference proteome</keyword>
<dbReference type="SMART" id="SM00347">
    <property type="entry name" value="HTH_MARR"/>
    <property type="match status" value="1"/>
</dbReference>
<dbReference type="InterPro" id="IPR036390">
    <property type="entry name" value="WH_DNA-bd_sf"/>
</dbReference>
<evidence type="ECO:0000313" key="6">
    <source>
        <dbReference type="Proteomes" id="UP000002166"/>
    </source>
</evidence>
<evidence type="ECO:0000256" key="2">
    <source>
        <dbReference type="ARBA" id="ARBA00023125"/>
    </source>
</evidence>
<dbReference type="PANTHER" id="PTHR42756">
    <property type="entry name" value="TRANSCRIPTIONAL REGULATOR, MARR"/>
    <property type="match status" value="1"/>
</dbReference>
<keyword evidence="2" id="KW-0238">DNA-binding</keyword>
<dbReference type="PANTHER" id="PTHR42756:SF1">
    <property type="entry name" value="TRANSCRIPTIONAL REPRESSOR OF EMRAB OPERON"/>
    <property type="match status" value="1"/>
</dbReference>
<evidence type="ECO:0000256" key="3">
    <source>
        <dbReference type="ARBA" id="ARBA00023163"/>
    </source>
</evidence>
<dbReference type="HOGENOM" id="CLU_083287_11_1_9"/>
<name>B1MX81_LEUCK</name>
<dbReference type="InterPro" id="IPR011991">
    <property type="entry name" value="ArsR-like_HTH"/>
</dbReference>
<keyword evidence="1" id="KW-0805">Transcription regulation</keyword>
<dbReference type="eggNOG" id="COG1846">
    <property type="taxonomic scope" value="Bacteria"/>
</dbReference>